<feature type="compositionally biased region" description="Polar residues" evidence="1">
    <location>
        <begin position="686"/>
        <end position="697"/>
    </location>
</feature>
<name>A0ABP0H219_CLALP</name>
<protein>
    <submittedName>
        <fullName evidence="2">Uncharacterized protein</fullName>
    </submittedName>
</protein>
<feature type="region of interest" description="Disordered" evidence="1">
    <location>
        <begin position="682"/>
        <end position="701"/>
    </location>
</feature>
<feature type="compositionally biased region" description="Polar residues" evidence="1">
    <location>
        <begin position="240"/>
        <end position="254"/>
    </location>
</feature>
<organism evidence="2 3">
    <name type="scientific">Clavelina lepadiformis</name>
    <name type="common">Light-bulb sea squirt</name>
    <name type="synonym">Ascidia lepadiformis</name>
    <dbReference type="NCBI Taxonomy" id="159417"/>
    <lineage>
        <taxon>Eukaryota</taxon>
        <taxon>Metazoa</taxon>
        <taxon>Chordata</taxon>
        <taxon>Tunicata</taxon>
        <taxon>Ascidiacea</taxon>
        <taxon>Aplousobranchia</taxon>
        <taxon>Clavelinidae</taxon>
        <taxon>Clavelina</taxon>
    </lineage>
</organism>
<feature type="compositionally biased region" description="Polar residues" evidence="1">
    <location>
        <begin position="1077"/>
        <end position="1092"/>
    </location>
</feature>
<comment type="caution">
    <text evidence="2">The sequence shown here is derived from an EMBL/GenBank/DDBJ whole genome shotgun (WGS) entry which is preliminary data.</text>
</comment>
<proteinExistence type="predicted"/>
<feature type="region of interest" description="Disordered" evidence="1">
    <location>
        <begin position="1189"/>
        <end position="1210"/>
    </location>
</feature>
<feature type="compositionally biased region" description="Polar residues" evidence="1">
    <location>
        <begin position="1195"/>
        <end position="1209"/>
    </location>
</feature>
<keyword evidence="3" id="KW-1185">Reference proteome</keyword>
<evidence type="ECO:0000256" key="1">
    <source>
        <dbReference type="SAM" id="MobiDB-lite"/>
    </source>
</evidence>
<feature type="region of interest" description="Disordered" evidence="1">
    <location>
        <begin position="743"/>
        <end position="804"/>
    </location>
</feature>
<dbReference type="EMBL" id="CAWYQH010000174">
    <property type="protein sequence ID" value="CAK8697840.1"/>
    <property type="molecule type" value="Genomic_DNA"/>
</dbReference>
<feature type="region of interest" description="Disordered" evidence="1">
    <location>
        <begin position="1246"/>
        <end position="1282"/>
    </location>
</feature>
<feature type="region of interest" description="Disordered" evidence="1">
    <location>
        <begin position="850"/>
        <end position="870"/>
    </location>
</feature>
<reference evidence="2 3" key="1">
    <citation type="submission" date="2024-02" db="EMBL/GenBank/DDBJ databases">
        <authorList>
            <person name="Daric V."/>
            <person name="Darras S."/>
        </authorList>
    </citation>
    <scope>NUCLEOTIDE SEQUENCE [LARGE SCALE GENOMIC DNA]</scope>
</reference>
<accession>A0ABP0H219</accession>
<evidence type="ECO:0000313" key="2">
    <source>
        <dbReference type="EMBL" id="CAK8697840.1"/>
    </source>
</evidence>
<gene>
    <name evidence="2" type="ORF">CVLEPA_LOCUS31334</name>
</gene>
<feature type="region of interest" description="Disordered" evidence="1">
    <location>
        <begin position="1077"/>
        <end position="1119"/>
    </location>
</feature>
<evidence type="ECO:0000313" key="3">
    <source>
        <dbReference type="Proteomes" id="UP001642483"/>
    </source>
</evidence>
<dbReference type="Proteomes" id="UP001642483">
    <property type="component" value="Unassembled WGS sequence"/>
</dbReference>
<feature type="compositionally biased region" description="Basic and acidic residues" evidence="1">
    <location>
        <begin position="1036"/>
        <end position="1064"/>
    </location>
</feature>
<sequence length="1613" mass="179910">MVSCCVSDTSSSSLGESYNQLNTMERSELRDSYDHVSYSDSTLSDFALHPSSGIRRFAFRNRKDNDLKDNQVFGTMPLTMVEKFGNIAKHLTEEEKKQSLENHDDSQPGYSFFASSSASDSTVFTPFPSCGVTQNVDSSENEYVEFIPAFYPFYENTRVDNASTVLIDLCNNYASEKNDDQSTFSDSRGIPSSESIVTDFSDVTEESSIATSSQLYEAHIGDAIMPSGMPCVNQHDHSSGTNNFNQGAGSSITDSKAKVKQTKTSSPINRELCKPQSAKSIRDYSVTEELDCLQPMSKEAGSSRFITIGCRSFSANDNSADAEKRKHKQSSEVTIGKRIAEKLSVRGLVKVRPTEELDENISSHLFVETKGEGSDVVNECSQKLYVNSGTNVKTFKHILTEIPREEIVESERTSITVASCHVESEANENADRRQPSSLRVVWEMSKTCLDQCIALQKPFDIRLCGLPGLDKDAGFFVGESREEITSTYGRSKDNTKESDEDVVSGEFGSYCINDLVSELNEEMNRVHQIFESEDTSLDNKTIRSNKYSVTASNKQTKVATEVTQLVQTLGELQSSMTTLVETVYQTKNISSASSCTQACSCSNEKCNSSFIDELAKTFRDLIGEISNQTRYETEQTLQNSLSKHFTQVNLQTNRLQKIDSRNSALYSISDDDQYFVCKPSGGCSRHSCTQTPRNSSDLHMPYDRHQRKLTSCKHQCAPKETILQGSLVSDQLTACTSSSLDIGNLSNTRNAPLPAGQAARTSLCKGRSHQSFSKEQQHECQKNDMSPAHQLSCSEDGEQPYADPNYISQISDEFERKNHTTENSLQKSNTDGKSFRINLNGLGIKRDDDLTKNYTRSCSPSSPLSKKKASPRKVTFSDCLIEDDLSKNDKNEDRDVYYTFPLLSPSTKVKRVRIQDESNYSKNIRLKKATALSNKTYAAAETAHSRANQPNDSVQLPVPVLTDFFEELQPIRRRKWRSKPQESLITQGVMENTDDRSSRTVKIVGCRSEQLSKIMTPSSGKESERKTTILVNRGNRTPEKVSSESIDDQPHHSHDANDFQTKVDKKDVFGKEDQVTMQSNTNSTNEQFSAHQSPKPVAVDDVEDHRKFSHPRHTKKKLSRDIPRRFAESTSTLAQSPRQQDVEDMVSAETTHYDKEPSNLKALRKNDDVTGSKQVILGRANKCISVGKNEIRPKSSAQTSYPSHTSASPGSYDYIDGLTVNKTEMNTKRPKVDDIFLSACNQKQHCNKNKSSLRPVPAKLGKQKTRRSLTYSHSSDPDEASDVSICFHPFDREKSSSINRLKPAGNGKPYQQHRDNISEFSAIGRKIVPQYRNSADNSNVIRRVGNTTCENKRHPMVSCKPPANFCDQQQRQKLSNTFTPKMKMWLNSATTLHNKKTSSLQMNCSQDAINKRSRVTAFLSKPISNNSEYSEDDDGDNHQDISAHNISQARIAADQNLKGRAALAAMNFLRGLLLQPQNITISQRNSKCMKSGRITAKPTHTFVEHTSTTSSSSAKNVRIGQEGWTVFPNCSFSSKGKGTLGKQNVKIGHHPMSNNNMSIPHRLDASDYNEERNTTDVPSNANLESYVPNNATSHSTCTTHSPCGSLPSRKRFV</sequence>
<feature type="region of interest" description="Disordered" evidence="1">
    <location>
        <begin position="240"/>
        <end position="267"/>
    </location>
</feature>
<feature type="compositionally biased region" description="Basic residues" evidence="1">
    <location>
        <begin position="1107"/>
        <end position="1118"/>
    </location>
</feature>
<feature type="region of interest" description="Disordered" evidence="1">
    <location>
        <begin position="1014"/>
        <end position="1064"/>
    </location>
</feature>
<feature type="region of interest" description="Disordered" evidence="1">
    <location>
        <begin position="1591"/>
        <end position="1613"/>
    </location>
</feature>
<feature type="compositionally biased region" description="Low complexity" evidence="1">
    <location>
        <begin position="1592"/>
        <end position="1605"/>
    </location>
</feature>